<dbReference type="Pfam" id="PF13598">
    <property type="entry name" value="DUF4139"/>
    <property type="match status" value="1"/>
</dbReference>
<name>A0A928UXQ8_9SPHI</name>
<protein>
    <recommendedName>
        <fullName evidence="7">Mucoidy inhibitor MuiA family protein</fullName>
    </recommendedName>
</protein>
<dbReference type="Proteomes" id="UP000616201">
    <property type="component" value="Unassembled WGS sequence"/>
</dbReference>
<feature type="chain" id="PRO_5037942986" description="Mucoidy inhibitor MuiA family protein" evidence="2">
    <location>
        <begin position="21"/>
        <end position="538"/>
    </location>
</feature>
<evidence type="ECO:0000256" key="2">
    <source>
        <dbReference type="SAM" id="SignalP"/>
    </source>
</evidence>
<accession>A0A928UXQ8</accession>
<reference evidence="5" key="1">
    <citation type="submission" date="2018-02" db="EMBL/GenBank/DDBJ databases">
        <authorList>
            <person name="Vasarhelyi B.M."/>
            <person name="Deshmukh S."/>
            <person name="Balint B."/>
            <person name="Kukolya J."/>
        </authorList>
    </citation>
    <scope>NUCLEOTIDE SEQUENCE</scope>
    <source>
        <strain evidence="5">KB22</strain>
    </source>
</reference>
<evidence type="ECO:0000259" key="3">
    <source>
        <dbReference type="Pfam" id="PF13598"/>
    </source>
</evidence>
<sequence>MNKFNFFCIALLLIAGQSFAQKPIYTQAKVNAVNVYRNSAELQNTVSFSAPKGVSEIVIGNISQEIDQKTLQIAVSDKHTTILSSQFTEDYASDFDMDLSSPQLKQVKDSITIVENLITKSTIELDANTKALELLDKNQTVLVGSSSSSVQQLTLLTEFYTNKRIELSTKIESIKKNGEELQKKLNRLKSSLKINAEEEFANGVLVLKIMNNTASNTQLSINYLALNVSWQPFYEIKGNKISEPLDVLFKASVKQATGLDWKGVSLTLINGFASKNNSAPVVEPWFLYPQSNQMLDEVVVVAERERANSSKSISSNLSGRAAGMTVSSAGFEINSNELNVSYSVDIPYDVLSNNQDHLITLYQQQIPVEYSYFSAPNYSTEAYLLAKIKDFSQYGFVTANASIVFENMYVGETQINPNQTDNELNITLGNERRISIKRENVQDKSGEKFLSSFREKTVTYDLVLRNNKKENISIEIQDRIPLSTDNSVKVELLEHSNAKVDAEKGFLNWKVSLAPSETKKIRVSYKVRSPKDMIINGF</sequence>
<dbReference type="NCBIfam" id="TIGR02231">
    <property type="entry name" value="mucoidy inhibitor MuiA family protein"/>
    <property type="match status" value="1"/>
</dbReference>
<evidence type="ECO:0008006" key="7">
    <source>
        <dbReference type="Google" id="ProtNLM"/>
    </source>
</evidence>
<proteinExistence type="predicted"/>
<keyword evidence="1" id="KW-0175">Coiled coil</keyword>
<gene>
    <name evidence="5" type="ORF">C4F49_15890</name>
</gene>
<evidence type="ECO:0000256" key="1">
    <source>
        <dbReference type="SAM" id="Coils"/>
    </source>
</evidence>
<feature type="coiled-coil region" evidence="1">
    <location>
        <begin position="164"/>
        <end position="191"/>
    </location>
</feature>
<evidence type="ECO:0000313" key="5">
    <source>
        <dbReference type="EMBL" id="MBE8715165.1"/>
    </source>
</evidence>
<keyword evidence="2" id="KW-0732">Signal</keyword>
<keyword evidence="6" id="KW-1185">Reference proteome</keyword>
<dbReference type="RefSeq" id="WP_196937015.1">
    <property type="nucleotide sequence ID" value="NZ_MU158698.1"/>
</dbReference>
<comment type="caution">
    <text evidence="5">The sequence shown here is derived from an EMBL/GenBank/DDBJ whole genome shotgun (WGS) entry which is preliminary data.</text>
</comment>
<feature type="domain" description="DUF4139" evidence="3">
    <location>
        <begin position="219"/>
        <end position="531"/>
    </location>
</feature>
<dbReference type="EMBL" id="PRDK01000009">
    <property type="protein sequence ID" value="MBE8715165.1"/>
    <property type="molecule type" value="Genomic_DNA"/>
</dbReference>
<feature type="signal peptide" evidence="2">
    <location>
        <begin position="1"/>
        <end position="20"/>
    </location>
</feature>
<dbReference type="InterPro" id="IPR011935">
    <property type="entry name" value="CHP02231"/>
</dbReference>
<dbReference type="PANTHER" id="PTHR31005:SF8">
    <property type="entry name" value="DUF4139 DOMAIN-CONTAINING PROTEIN"/>
    <property type="match status" value="1"/>
</dbReference>
<dbReference type="InterPro" id="IPR025554">
    <property type="entry name" value="DUF4140"/>
</dbReference>
<dbReference type="InterPro" id="IPR037291">
    <property type="entry name" value="DUF4139"/>
</dbReference>
<dbReference type="PANTHER" id="PTHR31005">
    <property type="entry name" value="DUF4139 DOMAIN-CONTAINING PROTEIN"/>
    <property type="match status" value="1"/>
</dbReference>
<organism evidence="5 6">
    <name type="scientific">Sphingobacterium hungaricum</name>
    <dbReference type="NCBI Taxonomy" id="2082723"/>
    <lineage>
        <taxon>Bacteria</taxon>
        <taxon>Pseudomonadati</taxon>
        <taxon>Bacteroidota</taxon>
        <taxon>Sphingobacteriia</taxon>
        <taxon>Sphingobacteriales</taxon>
        <taxon>Sphingobacteriaceae</taxon>
        <taxon>Sphingobacterium</taxon>
    </lineage>
</organism>
<feature type="domain" description="DUF4140" evidence="4">
    <location>
        <begin position="33"/>
        <end position="135"/>
    </location>
</feature>
<dbReference type="Pfam" id="PF13600">
    <property type="entry name" value="DUF4140"/>
    <property type="match status" value="1"/>
</dbReference>
<evidence type="ECO:0000313" key="6">
    <source>
        <dbReference type="Proteomes" id="UP000616201"/>
    </source>
</evidence>
<evidence type="ECO:0000259" key="4">
    <source>
        <dbReference type="Pfam" id="PF13600"/>
    </source>
</evidence>
<dbReference type="AlphaFoldDB" id="A0A928UXQ8"/>